<evidence type="ECO:0000259" key="2">
    <source>
        <dbReference type="Pfam" id="PF17936"/>
    </source>
</evidence>
<dbReference type="InterPro" id="IPR041498">
    <property type="entry name" value="Big_6"/>
</dbReference>
<dbReference type="AlphaFoldDB" id="A0A3B0RT73"/>
<protein>
    <submittedName>
        <fullName evidence="3">T1SS secreted agglutinin RTX</fullName>
    </submittedName>
</protein>
<dbReference type="Pfam" id="PF17936">
    <property type="entry name" value="Big_6"/>
    <property type="match status" value="2"/>
</dbReference>
<feature type="non-terminal residue" evidence="3">
    <location>
        <position position="1"/>
    </location>
</feature>
<dbReference type="EMBL" id="UOEC01000138">
    <property type="protein sequence ID" value="VAV96954.1"/>
    <property type="molecule type" value="Genomic_DNA"/>
</dbReference>
<dbReference type="Gene3D" id="2.60.40.10">
    <property type="entry name" value="Immunoglobulins"/>
    <property type="match status" value="2"/>
</dbReference>
<reference evidence="3" key="1">
    <citation type="submission" date="2018-06" db="EMBL/GenBank/DDBJ databases">
        <authorList>
            <person name="Zhirakovskaya E."/>
        </authorList>
    </citation>
    <scope>NUCLEOTIDE SEQUENCE</scope>
</reference>
<dbReference type="Pfam" id="PF17963">
    <property type="entry name" value="Big_9"/>
    <property type="match status" value="4"/>
</dbReference>
<dbReference type="PANTHER" id="PTHR34720:SF9">
    <property type="entry name" value="BLR4714 PROTEIN"/>
    <property type="match status" value="1"/>
</dbReference>
<name>A0A3B0RT73_9ZZZZ</name>
<proteinExistence type="predicted"/>
<dbReference type="PANTHER" id="PTHR34720">
    <property type="entry name" value="MICROCYSTIN DEPENDENT PROTEIN"/>
    <property type="match status" value="1"/>
</dbReference>
<accession>A0A3B0RT73</accession>
<feature type="region of interest" description="Disordered" evidence="1">
    <location>
        <begin position="576"/>
        <end position="596"/>
    </location>
</feature>
<organism evidence="3">
    <name type="scientific">hydrothermal vent metagenome</name>
    <dbReference type="NCBI Taxonomy" id="652676"/>
    <lineage>
        <taxon>unclassified sequences</taxon>
        <taxon>metagenomes</taxon>
        <taxon>ecological metagenomes</taxon>
    </lineage>
</organism>
<evidence type="ECO:0000256" key="1">
    <source>
        <dbReference type="SAM" id="MobiDB-lite"/>
    </source>
</evidence>
<evidence type="ECO:0000313" key="3">
    <source>
        <dbReference type="EMBL" id="VAV96954.1"/>
    </source>
</evidence>
<dbReference type="Gene3D" id="2.60.40.1200">
    <property type="match status" value="1"/>
</dbReference>
<dbReference type="InterPro" id="IPR013783">
    <property type="entry name" value="Ig-like_fold"/>
</dbReference>
<feature type="domain" description="Bacterial Ig" evidence="2">
    <location>
        <begin position="497"/>
        <end position="561"/>
    </location>
</feature>
<feature type="domain" description="Bacterial Ig" evidence="2">
    <location>
        <begin position="413"/>
        <end position="481"/>
    </location>
</feature>
<feature type="compositionally biased region" description="Basic and acidic residues" evidence="1">
    <location>
        <begin position="583"/>
        <end position="596"/>
    </location>
</feature>
<feature type="region of interest" description="Disordered" evidence="1">
    <location>
        <begin position="403"/>
        <end position="423"/>
    </location>
</feature>
<gene>
    <name evidence="3" type="ORF">MNBD_ALPHA08-1354</name>
</gene>
<sequence>VNDAPVGVDDGPVTVAEDTPVSGNVIANDTDADGDVLTVTTFVIAGDATVYNPGDTATIAGVGTLTIAANGAYTFTPDANYTGAIPTATYTVSDGALSDTADLSFNAISNVNDAPVGVDDVTITAEDTPVNNIDVLGNDTDVDGNTLSVLGTPTAPNGIITVNGDNTLNYTPDADFNGTDTITYIVTDGNGGADTATVTVTVTAVNDTPVAVADTATTAEDTPASNIDVLGNDSDVDGDTLSVLGGGSAPTAVSGTVTVNGDNTLNYTPDADFNGTDTITYTITDGNGGTDTATVTVTVTLVNDNPVANNDTAATAEDTAANNIDVLGNDSDVDGDTLSVLGGASAPTAISGTVTVNGDNTLNYTPDADFNGTDTITYTVTDGNGGTDTATVTVTVTSVIDTPTITGTPNGNGTATATGTGEPGATVTVTFPSGEVVTGVVQPDGSYSVTSSGVEGSGTITATATDSGGNVSPPVTDTLTDNVAPTSPTITGTPNGNGTATATGTGEPGATITVTFPSGEVVTGVVQPDGSYSVTSSGVEGSGTITATATDSGGNVSPPVTAGLIGDAAPAALTQTTTSAEETNAKDNGGDADSKDTDETLSILKAIESIDNLVGGPAFGFASDTVIAQLVEWVGRQGAGWMAELVNNPEFAVYASQSSTMSISIDGGFTDGQQSKLIVEALVIGNVIFVELGSENANAGFLNRLEVLSANGNPPQDFITRIGDGTLVITVPGGSEWINLRLQGQSLEGIAETWDIKIDTLSGEITLGENGGDGQESSLFKEQLQSFANGRTSEIESIMAALNS</sequence>
<dbReference type="NCBIfam" id="NF012211">
    <property type="entry name" value="tand_rpt_95"/>
    <property type="match status" value="4"/>
</dbReference>
<dbReference type="Gene3D" id="2.60.40.2810">
    <property type="match status" value="3"/>
</dbReference>